<proteinExistence type="predicted"/>
<evidence type="ECO:0000256" key="1">
    <source>
        <dbReference type="ARBA" id="ARBA00023015"/>
    </source>
</evidence>
<dbReference type="InterPro" id="IPR003313">
    <property type="entry name" value="AraC-bd"/>
</dbReference>
<dbReference type="Proteomes" id="UP001652445">
    <property type="component" value="Unassembled WGS sequence"/>
</dbReference>
<feature type="domain" description="HTH araC/xylS-type" evidence="4">
    <location>
        <begin position="191"/>
        <end position="289"/>
    </location>
</feature>
<keyword evidence="1" id="KW-0805">Transcription regulation</keyword>
<dbReference type="SUPFAM" id="SSF51215">
    <property type="entry name" value="Regulatory protein AraC"/>
    <property type="match status" value="1"/>
</dbReference>
<sequence>MVQQAVFVTRGEQFFDKSFPIYVNRVAESFHLGVHSHDFYEICYVGEGSGFHFIGGQCFPVRKGDVTFIPIGVSHVFRPESPTAKTKLIVYNCLFTQEAVSHMQNILPWEPGSGMLDSMNGDSWLRHREERDEFERIFSFLHQAFSAKKPGWQLIVYGGMLQLNGLLFHTARPMTNPASLPTLSAGNEPFDQALIMMERDFAHPLTASMVASAIKVSERHLSRLIKARTGMTFVGLLQHLRIREACFLLRETTFKVSDIASRAGYQDMKFFNRLFKSKTGVTPRQYRDSTC</sequence>
<dbReference type="InterPro" id="IPR037923">
    <property type="entry name" value="HTH-like"/>
</dbReference>
<keyword evidence="6" id="KW-1185">Reference proteome</keyword>
<dbReference type="InterPro" id="IPR018060">
    <property type="entry name" value="HTH_AraC"/>
</dbReference>
<evidence type="ECO:0000256" key="2">
    <source>
        <dbReference type="ARBA" id="ARBA00023125"/>
    </source>
</evidence>
<accession>A0ABT2UQS9</accession>
<evidence type="ECO:0000256" key="3">
    <source>
        <dbReference type="ARBA" id="ARBA00023163"/>
    </source>
</evidence>
<dbReference type="PRINTS" id="PR00032">
    <property type="entry name" value="HTHARAC"/>
</dbReference>
<comment type="caution">
    <text evidence="5">The sequence shown here is derived from an EMBL/GenBank/DDBJ whole genome shotgun (WGS) entry which is preliminary data.</text>
</comment>
<evidence type="ECO:0000259" key="4">
    <source>
        <dbReference type="PROSITE" id="PS01124"/>
    </source>
</evidence>
<evidence type="ECO:0000313" key="6">
    <source>
        <dbReference type="Proteomes" id="UP001652445"/>
    </source>
</evidence>
<dbReference type="RefSeq" id="WP_262687725.1">
    <property type="nucleotide sequence ID" value="NZ_JAOQIO010000110.1"/>
</dbReference>
<reference evidence="5 6" key="1">
    <citation type="submission" date="2022-09" db="EMBL/GenBank/DDBJ databases">
        <authorList>
            <person name="Han X.L."/>
            <person name="Wang Q."/>
            <person name="Lu T."/>
        </authorList>
    </citation>
    <scope>NUCLEOTIDE SEQUENCE [LARGE SCALE GENOMIC DNA]</scope>
    <source>
        <strain evidence="5 6">WQ 127069</strain>
    </source>
</reference>
<dbReference type="PANTHER" id="PTHR43280">
    <property type="entry name" value="ARAC-FAMILY TRANSCRIPTIONAL REGULATOR"/>
    <property type="match status" value="1"/>
</dbReference>
<organism evidence="5 6">
    <name type="scientific">Paenibacillus baimaensis</name>
    <dbReference type="NCBI Taxonomy" id="2982185"/>
    <lineage>
        <taxon>Bacteria</taxon>
        <taxon>Bacillati</taxon>
        <taxon>Bacillota</taxon>
        <taxon>Bacilli</taxon>
        <taxon>Bacillales</taxon>
        <taxon>Paenibacillaceae</taxon>
        <taxon>Paenibacillus</taxon>
    </lineage>
</organism>
<evidence type="ECO:0000313" key="5">
    <source>
        <dbReference type="EMBL" id="MCU6796897.1"/>
    </source>
</evidence>
<dbReference type="Pfam" id="PF02311">
    <property type="entry name" value="AraC_binding"/>
    <property type="match status" value="1"/>
</dbReference>
<dbReference type="PROSITE" id="PS01124">
    <property type="entry name" value="HTH_ARAC_FAMILY_2"/>
    <property type="match status" value="1"/>
</dbReference>
<dbReference type="Pfam" id="PF12833">
    <property type="entry name" value="HTH_18"/>
    <property type="match status" value="1"/>
</dbReference>
<keyword evidence="2" id="KW-0238">DNA-binding</keyword>
<dbReference type="PROSITE" id="PS00041">
    <property type="entry name" value="HTH_ARAC_FAMILY_1"/>
    <property type="match status" value="1"/>
</dbReference>
<dbReference type="InterPro" id="IPR014710">
    <property type="entry name" value="RmlC-like_jellyroll"/>
</dbReference>
<keyword evidence="3" id="KW-0804">Transcription</keyword>
<dbReference type="Gene3D" id="1.10.10.60">
    <property type="entry name" value="Homeodomain-like"/>
    <property type="match status" value="2"/>
</dbReference>
<dbReference type="PANTHER" id="PTHR43280:SF28">
    <property type="entry name" value="HTH-TYPE TRANSCRIPTIONAL ACTIVATOR RHAS"/>
    <property type="match status" value="1"/>
</dbReference>
<dbReference type="Gene3D" id="2.60.120.10">
    <property type="entry name" value="Jelly Rolls"/>
    <property type="match status" value="1"/>
</dbReference>
<dbReference type="EMBL" id="JAOQIO010000110">
    <property type="protein sequence ID" value="MCU6796897.1"/>
    <property type="molecule type" value="Genomic_DNA"/>
</dbReference>
<protein>
    <submittedName>
        <fullName evidence="5">AraC family transcriptional regulator</fullName>
    </submittedName>
</protein>
<dbReference type="SMART" id="SM00342">
    <property type="entry name" value="HTH_ARAC"/>
    <property type="match status" value="1"/>
</dbReference>
<dbReference type="InterPro" id="IPR018062">
    <property type="entry name" value="HTH_AraC-typ_CS"/>
</dbReference>
<gene>
    <name evidence="5" type="ORF">OB236_32700</name>
</gene>
<dbReference type="InterPro" id="IPR009057">
    <property type="entry name" value="Homeodomain-like_sf"/>
</dbReference>
<dbReference type="SUPFAM" id="SSF46689">
    <property type="entry name" value="Homeodomain-like"/>
    <property type="match status" value="1"/>
</dbReference>
<dbReference type="InterPro" id="IPR020449">
    <property type="entry name" value="Tscrpt_reg_AraC-type_HTH"/>
</dbReference>
<name>A0ABT2UQS9_9BACL</name>